<dbReference type="PANTHER" id="PTHR48415">
    <property type="entry name" value="GENE 525-RELATED"/>
    <property type="match status" value="1"/>
</dbReference>
<dbReference type="GeneTree" id="ENSGT01030000236700"/>
<sequence length="92" mass="9896">MGTLLPVRPPKTGPGTGGVGGWGSEGPGSESSSCRAGGKHRAEQLNAELKASSPEHLLHMQVLEQRVQETNLEFWLNPHCPPRCDRNHGHPV</sequence>
<organism evidence="2 3">
    <name type="scientific">Kryptolebias marmoratus</name>
    <name type="common">Mangrove killifish</name>
    <name type="synonym">Rivulus marmoratus</name>
    <dbReference type="NCBI Taxonomy" id="37003"/>
    <lineage>
        <taxon>Eukaryota</taxon>
        <taxon>Metazoa</taxon>
        <taxon>Chordata</taxon>
        <taxon>Craniata</taxon>
        <taxon>Vertebrata</taxon>
        <taxon>Euteleostomi</taxon>
        <taxon>Actinopterygii</taxon>
        <taxon>Neopterygii</taxon>
        <taxon>Teleostei</taxon>
        <taxon>Neoteleostei</taxon>
        <taxon>Acanthomorphata</taxon>
        <taxon>Ovalentaria</taxon>
        <taxon>Atherinomorphae</taxon>
        <taxon>Cyprinodontiformes</taxon>
        <taxon>Rivulidae</taxon>
        <taxon>Kryptolebias</taxon>
    </lineage>
</organism>
<dbReference type="Proteomes" id="UP000264800">
    <property type="component" value="Unplaced"/>
</dbReference>
<protein>
    <submittedName>
        <fullName evidence="2">Uncharacterized protein</fullName>
    </submittedName>
</protein>
<accession>A0A3Q3GEG6</accession>
<reference evidence="2" key="2">
    <citation type="submission" date="2025-09" db="UniProtKB">
        <authorList>
            <consortium name="Ensembl"/>
        </authorList>
    </citation>
    <scope>IDENTIFICATION</scope>
</reference>
<feature type="compositionally biased region" description="Gly residues" evidence="1">
    <location>
        <begin position="14"/>
        <end position="26"/>
    </location>
</feature>
<evidence type="ECO:0000256" key="1">
    <source>
        <dbReference type="SAM" id="MobiDB-lite"/>
    </source>
</evidence>
<proteinExistence type="predicted"/>
<dbReference type="STRING" id="37003.ENSKMAP00000022092"/>
<dbReference type="Pfam" id="PF15076">
    <property type="entry name" value="DUF4543"/>
    <property type="match status" value="1"/>
</dbReference>
<dbReference type="AlphaFoldDB" id="A0A3Q3GEG6"/>
<keyword evidence="3" id="KW-1185">Reference proteome</keyword>
<feature type="region of interest" description="Disordered" evidence="1">
    <location>
        <begin position="1"/>
        <end position="42"/>
    </location>
</feature>
<evidence type="ECO:0000313" key="2">
    <source>
        <dbReference type="Ensembl" id="ENSKMAP00000022092.1"/>
    </source>
</evidence>
<name>A0A3Q3GEG6_KRYMA</name>
<dbReference type="InterPro" id="IPR027870">
    <property type="entry name" value="DUF4543"/>
</dbReference>
<evidence type="ECO:0000313" key="3">
    <source>
        <dbReference type="Proteomes" id="UP000264800"/>
    </source>
</evidence>
<reference evidence="2" key="1">
    <citation type="submission" date="2025-08" db="UniProtKB">
        <authorList>
            <consortium name="Ensembl"/>
        </authorList>
    </citation>
    <scope>IDENTIFICATION</scope>
</reference>
<dbReference type="Ensembl" id="ENSKMAT00000022377.1">
    <property type="protein sequence ID" value="ENSKMAP00000022092.1"/>
    <property type="gene ID" value="ENSKMAG00000016414.1"/>
</dbReference>
<dbReference type="PANTHER" id="PTHR48415:SF1">
    <property type="entry name" value="GENE 525-RELATED"/>
    <property type="match status" value="1"/>
</dbReference>